<evidence type="ECO:0000313" key="7">
    <source>
        <dbReference type="EMBL" id="MXO97807.1"/>
    </source>
</evidence>
<dbReference type="SUPFAM" id="SSF54373">
    <property type="entry name" value="FAD-linked reductases, C-terminal domain"/>
    <property type="match status" value="1"/>
</dbReference>
<reference evidence="7 8" key="1">
    <citation type="submission" date="2019-12" db="EMBL/GenBank/DDBJ databases">
        <title>Genomic-based taxomic classification of the family Erythrobacteraceae.</title>
        <authorList>
            <person name="Xu L."/>
        </authorList>
    </citation>
    <scope>NUCLEOTIDE SEQUENCE [LARGE SCALE GENOMIC DNA]</scope>
    <source>
        <strain evidence="7 8">S36</strain>
    </source>
</reference>
<accession>A0A6I4TSA5</accession>
<dbReference type="Proteomes" id="UP000469430">
    <property type="component" value="Unassembled WGS sequence"/>
</dbReference>
<dbReference type="PROSITE" id="PS00624">
    <property type="entry name" value="GMC_OXRED_2"/>
    <property type="match status" value="1"/>
</dbReference>
<dbReference type="GO" id="GO:0019285">
    <property type="term" value="P:glycine betaine biosynthetic process from choline"/>
    <property type="evidence" value="ECO:0007669"/>
    <property type="project" value="TreeGrafter"/>
</dbReference>
<keyword evidence="3" id="KW-0285">Flavoprotein</keyword>
<dbReference type="PANTHER" id="PTHR11552">
    <property type="entry name" value="GLUCOSE-METHANOL-CHOLINE GMC OXIDOREDUCTASE"/>
    <property type="match status" value="1"/>
</dbReference>
<comment type="similarity">
    <text evidence="2">Belongs to the GMC oxidoreductase family.</text>
</comment>
<dbReference type="Pfam" id="PF00732">
    <property type="entry name" value="GMC_oxred_N"/>
    <property type="match status" value="1"/>
</dbReference>
<keyword evidence="4 5" id="KW-0274">FAD</keyword>
<dbReference type="GO" id="GO:0050660">
    <property type="term" value="F:flavin adenine dinucleotide binding"/>
    <property type="evidence" value="ECO:0007669"/>
    <property type="project" value="InterPro"/>
</dbReference>
<name>A0A6I4TSA5_9SPHN</name>
<evidence type="ECO:0000313" key="8">
    <source>
        <dbReference type="Proteomes" id="UP000469430"/>
    </source>
</evidence>
<proteinExistence type="inferred from homology"/>
<feature type="domain" description="Glucose-methanol-choline oxidoreductase N-terminal" evidence="6">
    <location>
        <begin position="253"/>
        <end position="267"/>
    </location>
</feature>
<evidence type="ECO:0000259" key="6">
    <source>
        <dbReference type="PROSITE" id="PS00624"/>
    </source>
</evidence>
<dbReference type="RefSeq" id="WP_161389500.1">
    <property type="nucleotide sequence ID" value="NZ_JBHSCP010000001.1"/>
</dbReference>
<dbReference type="InterPro" id="IPR012132">
    <property type="entry name" value="GMC_OxRdtase"/>
</dbReference>
<dbReference type="GO" id="GO:0016020">
    <property type="term" value="C:membrane"/>
    <property type="evidence" value="ECO:0007669"/>
    <property type="project" value="TreeGrafter"/>
</dbReference>
<gene>
    <name evidence="7" type="ORF">GRI97_02245</name>
</gene>
<feature type="binding site" evidence="5">
    <location>
        <position position="218"/>
    </location>
    <ligand>
        <name>FAD</name>
        <dbReference type="ChEBI" id="CHEBI:57692"/>
    </ligand>
</feature>
<dbReference type="SUPFAM" id="SSF51905">
    <property type="entry name" value="FAD/NAD(P)-binding domain"/>
    <property type="match status" value="1"/>
</dbReference>
<evidence type="ECO:0000256" key="3">
    <source>
        <dbReference type="ARBA" id="ARBA00022630"/>
    </source>
</evidence>
<comment type="caution">
    <text evidence="7">The sequence shown here is derived from an EMBL/GenBank/DDBJ whole genome shotgun (WGS) entry which is preliminary data.</text>
</comment>
<dbReference type="Pfam" id="PF05199">
    <property type="entry name" value="GMC_oxred_C"/>
    <property type="match status" value="1"/>
</dbReference>
<evidence type="ECO:0000256" key="2">
    <source>
        <dbReference type="ARBA" id="ARBA00010790"/>
    </source>
</evidence>
<dbReference type="AlphaFoldDB" id="A0A6I4TSA5"/>
<dbReference type="PANTHER" id="PTHR11552:SF147">
    <property type="entry name" value="CHOLINE DEHYDROGENASE, MITOCHONDRIAL"/>
    <property type="match status" value="1"/>
</dbReference>
<comment type="cofactor">
    <cofactor evidence="1 5">
        <name>FAD</name>
        <dbReference type="ChEBI" id="CHEBI:57692"/>
    </cofactor>
</comment>
<dbReference type="GO" id="GO:0008812">
    <property type="term" value="F:choline dehydrogenase activity"/>
    <property type="evidence" value="ECO:0007669"/>
    <property type="project" value="TreeGrafter"/>
</dbReference>
<dbReference type="Gene3D" id="3.30.560.10">
    <property type="entry name" value="Glucose Oxidase, domain 3"/>
    <property type="match status" value="1"/>
</dbReference>
<sequence>MDEVDFIVVGAGSSGCVLAARLSEDPASTVALIEAGGHHDHTMIDMPLAWMTASMMPQFGWQYMTEPEPYLDNRPLPFPRGKLLGGCSSVNGTMYIRGAAADYDGWRDAGLSGWGYADVLPYYKRAESNWRGEGPEHGGSGPLAVSSLTSDPLLTPAFRRAAGQLGYPQSDDFNVARPEGFGLPDVSVSKGRRHSTARAYLDPAKSRSNLRVETDALVTRVLIRDGRAHGIEVRRGDAVHVIHARREVILCGGAFNSPHLLMLSGVGPAAQLREQGIDVLTDLPGVGSNLQDHAMALSMYEASGPITFDSQLRLDRLARSVIEWQLFGTGNCNYSPLSIQGFLRSTADQPRPDLQMQVSHTSFLARPWFPGWRKGAGHQFTAGALLLNPASTGTVSLRSADPTEKPAVLTNFLQEESDRVRLREAIRIIRRFFATPAASALVQAELGPSPDAQDDEAIDAWNRATVMSGGHPTSTCAMGTGPGAVVDAELRVRGIAGLRVADASVMPNVIRGNTNAPCIMIAEKASDMIRGLPPLPAG</sequence>
<dbReference type="InterPro" id="IPR007867">
    <property type="entry name" value="GMC_OxRtase_C"/>
</dbReference>
<protein>
    <submittedName>
        <fullName evidence="7">Choline dehydrogenase</fullName>
    </submittedName>
</protein>
<evidence type="ECO:0000256" key="4">
    <source>
        <dbReference type="ARBA" id="ARBA00022827"/>
    </source>
</evidence>
<organism evidence="7 8">
    <name type="scientific">Croceibacterium xixiisoli</name>
    <dbReference type="NCBI Taxonomy" id="1476466"/>
    <lineage>
        <taxon>Bacteria</taxon>
        <taxon>Pseudomonadati</taxon>
        <taxon>Pseudomonadota</taxon>
        <taxon>Alphaproteobacteria</taxon>
        <taxon>Sphingomonadales</taxon>
        <taxon>Erythrobacteraceae</taxon>
        <taxon>Croceibacterium</taxon>
    </lineage>
</organism>
<dbReference type="Gene3D" id="3.50.50.60">
    <property type="entry name" value="FAD/NAD(P)-binding domain"/>
    <property type="match status" value="1"/>
</dbReference>
<dbReference type="EMBL" id="WTYJ01000001">
    <property type="protein sequence ID" value="MXO97807.1"/>
    <property type="molecule type" value="Genomic_DNA"/>
</dbReference>
<dbReference type="OrthoDB" id="9785276at2"/>
<keyword evidence="8" id="KW-1185">Reference proteome</keyword>
<evidence type="ECO:0000256" key="5">
    <source>
        <dbReference type="PIRSR" id="PIRSR000137-2"/>
    </source>
</evidence>
<dbReference type="InterPro" id="IPR000172">
    <property type="entry name" value="GMC_OxRdtase_N"/>
</dbReference>
<evidence type="ECO:0000256" key="1">
    <source>
        <dbReference type="ARBA" id="ARBA00001974"/>
    </source>
</evidence>
<dbReference type="PIRSF" id="PIRSF000137">
    <property type="entry name" value="Alcohol_oxidase"/>
    <property type="match status" value="1"/>
</dbReference>
<dbReference type="InterPro" id="IPR036188">
    <property type="entry name" value="FAD/NAD-bd_sf"/>
</dbReference>